<dbReference type="Proteomes" id="UP001519309">
    <property type="component" value="Unassembled WGS sequence"/>
</dbReference>
<sequence length="42" mass="4197">MKMLAESVIKKGKAMVLGSGVNPVSCVAGADVARRGPGRTPG</sequence>
<protein>
    <submittedName>
        <fullName evidence="1">Uncharacterized protein</fullName>
    </submittedName>
</protein>
<evidence type="ECO:0000313" key="1">
    <source>
        <dbReference type="EMBL" id="MBP2055844.1"/>
    </source>
</evidence>
<dbReference type="EMBL" id="JAGGLP010000034">
    <property type="protein sequence ID" value="MBP2055844.1"/>
    <property type="molecule type" value="Genomic_DNA"/>
</dbReference>
<gene>
    <name evidence="1" type="ORF">J2Z21_008860</name>
</gene>
<comment type="caution">
    <text evidence="1">The sequence shown here is derived from an EMBL/GenBank/DDBJ whole genome shotgun (WGS) entry which is preliminary data.</text>
</comment>
<reference evidence="1 2" key="1">
    <citation type="submission" date="2021-03" db="EMBL/GenBank/DDBJ databases">
        <title>Genomic Encyclopedia of Type Strains, Phase IV (KMG-IV): sequencing the most valuable type-strain genomes for metagenomic binning, comparative biology and taxonomic classification.</title>
        <authorList>
            <person name="Goeker M."/>
        </authorList>
    </citation>
    <scope>NUCLEOTIDE SEQUENCE [LARGE SCALE GENOMIC DNA]</scope>
    <source>
        <strain evidence="1 2">DSM 40499</strain>
    </source>
</reference>
<evidence type="ECO:0000313" key="2">
    <source>
        <dbReference type="Proteomes" id="UP001519309"/>
    </source>
</evidence>
<accession>A0ABS4M842</accession>
<dbReference type="RefSeq" id="WP_257785094.1">
    <property type="nucleotide sequence ID" value="NZ_CP016279.1"/>
</dbReference>
<organism evidence="1 2">
    <name type="scientific">Streptomyces griseochromogenes</name>
    <dbReference type="NCBI Taxonomy" id="68214"/>
    <lineage>
        <taxon>Bacteria</taxon>
        <taxon>Bacillati</taxon>
        <taxon>Actinomycetota</taxon>
        <taxon>Actinomycetes</taxon>
        <taxon>Kitasatosporales</taxon>
        <taxon>Streptomycetaceae</taxon>
        <taxon>Streptomyces</taxon>
    </lineage>
</organism>
<proteinExistence type="predicted"/>
<name>A0ABS4M842_9ACTN</name>
<keyword evidence="2" id="KW-1185">Reference proteome</keyword>